<dbReference type="SMART" id="SM00015">
    <property type="entry name" value="IQ"/>
    <property type="match status" value="5"/>
</dbReference>
<dbReference type="Ensembl" id="ENSMMOT00000001771.1">
    <property type="protein sequence ID" value="ENSMMOP00000001738.1"/>
    <property type="gene ID" value="ENSMMOG00000001462.1"/>
</dbReference>
<proteinExistence type="predicted"/>
<evidence type="ECO:0000313" key="3">
    <source>
        <dbReference type="Proteomes" id="UP000261620"/>
    </source>
</evidence>
<dbReference type="InterPro" id="IPR052318">
    <property type="entry name" value="CellDiv_DevSignal_Domain"/>
</dbReference>
<dbReference type="InterPro" id="IPR027417">
    <property type="entry name" value="P-loop_NTPase"/>
</dbReference>
<dbReference type="PANTHER" id="PTHR22590">
    <property type="entry name" value="MYOSIN MOTOR DOMAIN-CONTAINING PROTEIN"/>
    <property type="match status" value="1"/>
</dbReference>
<evidence type="ECO:0000256" key="1">
    <source>
        <dbReference type="ARBA" id="ARBA00022737"/>
    </source>
</evidence>
<accession>A0A3Q3VMF7</accession>
<reference evidence="2" key="1">
    <citation type="submission" date="2025-08" db="UniProtKB">
        <authorList>
            <consortium name="Ensembl"/>
        </authorList>
    </citation>
    <scope>IDENTIFICATION</scope>
</reference>
<organism evidence="2 3">
    <name type="scientific">Mola mola</name>
    <name type="common">Ocean sunfish</name>
    <name type="synonym">Tetraodon mola</name>
    <dbReference type="NCBI Taxonomy" id="94237"/>
    <lineage>
        <taxon>Eukaryota</taxon>
        <taxon>Metazoa</taxon>
        <taxon>Chordata</taxon>
        <taxon>Craniata</taxon>
        <taxon>Vertebrata</taxon>
        <taxon>Euteleostomi</taxon>
        <taxon>Actinopterygii</taxon>
        <taxon>Neopterygii</taxon>
        <taxon>Teleostei</taxon>
        <taxon>Neoteleostei</taxon>
        <taxon>Acanthomorphata</taxon>
        <taxon>Eupercaria</taxon>
        <taxon>Tetraodontiformes</taxon>
        <taxon>Molidae</taxon>
        <taxon>Mola</taxon>
    </lineage>
</organism>
<dbReference type="FunFam" id="1.20.5.190:FF:000008">
    <property type="entry name" value="Abnormal spindle-like microcephaly-associated protein homolog"/>
    <property type="match status" value="1"/>
</dbReference>
<dbReference type="Proteomes" id="UP000261620">
    <property type="component" value="Unplaced"/>
</dbReference>
<dbReference type="STRING" id="94237.ENSMMOP00000001738"/>
<dbReference type="InterPro" id="IPR000048">
    <property type="entry name" value="IQ_motif_EF-hand-BS"/>
</dbReference>
<evidence type="ECO:0000313" key="2">
    <source>
        <dbReference type="Ensembl" id="ENSMMOP00000001738.1"/>
    </source>
</evidence>
<dbReference type="PANTHER" id="PTHR22590:SF4">
    <property type="entry name" value="ABNORMAL SPINDLE-LIKE MICROCEPHALY-ASSOCIATED PROTEIN"/>
    <property type="match status" value="1"/>
</dbReference>
<keyword evidence="1" id="KW-0677">Repeat</keyword>
<dbReference type="Pfam" id="PF00612">
    <property type="entry name" value="IQ"/>
    <property type="match status" value="5"/>
</dbReference>
<dbReference type="Gene3D" id="1.20.5.190">
    <property type="match status" value="4"/>
</dbReference>
<dbReference type="AlphaFoldDB" id="A0A3Q3VMF7"/>
<sequence length="272" mass="31357">MENVFGHEGLSTTQILHHCCPSTMANEEGSLRLWTNPLGCNSHSEALASTGSGKKRSGALSSERTQYLEMHSAVIIIQAAYRGQQGRREVARWHQAATVIQSAFKMYKEKVKLQAMRLSAIIIQRYYRSCVLQRQERENFLRVRHSAVVLQAAFRGHCARSSITKMHRAATVIQANYKRYKLHSAFRRQLWAACVLQQRFRAQRRRNIEELSQRAKLSIYRSVYIPTLTYGHELWVATERMRLRIQTAEISVLRRVAGLSLRDRVRSSDIGE</sequence>
<reference evidence="2" key="2">
    <citation type="submission" date="2025-09" db="UniProtKB">
        <authorList>
            <consortium name="Ensembl"/>
        </authorList>
    </citation>
    <scope>IDENTIFICATION</scope>
</reference>
<name>A0A3Q3VMF7_MOLML</name>
<dbReference type="PROSITE" id="PS50096">
    <property type="entry name" value="IQ"/>
    <property type="match status" value="2"/>
</dbReference>
<dbReference type="SUPFAM" id="SSF52540">
    <property type="entry name" value="P-loop containing nucleoside triphosphate hydrolases"/>
    <property type="match status" value="2"/>
</dbReference>
<dbReference type="CDD" id="cd23767">
    <property type="entry name" value="IQCD"/>
    <property type="match status" value="1"/>
</dbReference>
<keyword evidence="3" id="KW-1185">Reference proteome</keyword>
<protein>
    <submittedName>
        <fullName evidence="2">Uncharacterized protein</fullName>
    </submittedName>
</protein>
<dbReference type="FunFam" id="1.20.5.190:FF:000009">
    <property type="entry name" value="Abnormal spindle-like microcephaly-associated protein homolog"/>
    <property type="match status" value="1"/>
</dbReference>